<dbReference type="PANTHER" id="PTHR19375">
    <property type="entry name" value="HEAT SHOCK PROTEIN 70KDA"/>
    <property type="match status" value="1"/>
</dbReference>
<dbReference type="InterPro" id="IPR029048">
    <property type="entry name" value="HSP70_C_sf"/>
</dbReference>
<dbReference type="EMBL" id="CAJPWZ010003244">
    <property type="protein sequence ID" value="CAG2254426.1"/>
    <property type="molecule type" value="Genomic_DNA"/>
</dbReference>
<dbReference type="FunFam" id="2.60.34.10:FF:000056">
    <property type="entry name" value="Protein CBG18239"/>
    <property type="match status" value="1"/>
</dbReference>
<evidence type="ECO:0000256" key="5">
    <source>
        <dbReference type="SAM" id="MobiDB-lite"/>
    </source>
</evidence>
<dbReference type="InterPro" id="IPR013126">
    <property type="entry name" value="Hsp_70_fam"/>
</dbReference>
<dbReference type="Proteomes" id="UP000683360">
    <property type="component" value="Unassembled WGS sequence"/>
</dbReference>
<dbReference type="SUPFAM" id="SSF100934">
    <property type="entry name" value="Heat shock protein 70kD (HSP70), C-terminal subdomain"/>
    <property type="match status" value="1"/>
</dbReference>
<dbReference type="FunFam" id="1.20.1270.10:FF:000016">
    <property type="entry name" value="Heat shock protein 70"/>
    <property type="match status" value="1"/>
</dbReference>
<dbReference type="Gene3D" id="2.60.34.10">
    <property type="entry name" value="Substrate Binding Domain Of DNAk, Chain A, domain 1"/>
    <property type="match status" value="1"/>
</dbReference>
<evidence type="ECO:0000256" key="3">
    <source>
        <dbReference type="ARBA" id="ARBA00022840"/>
    </source>
</evidence>
<reference evidence="6" key="1">
    <citation type="submission" date="2021-03" db="EMBL/GenBank/DDBJ databases">
        <authorList>
            <person name="Bekaert M."/>
        </authorList>
    </citation>
    <scope>NUCLEOTIDE SEQUENCE</scope>
</reference>
<comment type="similarity">
    <text evidence="1">Belongs to the heat shock protein 70 family.</text>
</comment>
<dbReference type="Gene3D" id="1.20.1270.10">
    <property type="match status" value="1"/>
</dbReference>
<feature type="region of interest" description="Disordered" evidence="5">
    <location>
        <begin position="1"/>
        <end position="20"/>
    </location>
</feature>
<dbReference type="InterPro" id="IPR029047">
    <property type="entry name" value="HSP70_peptide-bd_sf"/>
</dbReference>
<dbReference type="AlphaFoldDB" id="A0A8S3VCF2"/>
<gene>
    <name evidence="6" type="ORF">MEDL_65869</name>
</gene>
<dbReference type="OrthoDB" id="6151140at2759"/>
<dbReference type="GO" id="GO:0140662">
    <property type="term" value="F:ATP-dependent protein folding chaperone"/>
    <property type="evidence" value="ECO:0007669"/>
    <property type="project" value="InterPro"/>
</dbReference>
<keyword evidence="7" id="KW-1185">Reference proteome</keyword>
<accession>A0A8S3VCF2</accession>
<protein>
    <submittedName>
        <fullName evidence="6">HSPA1s</fullName>
    </submittedName>
</protein>
<evidence type="ECO:0000256" key="2">
    <source>
        <dbReference type="ARBA" id="ARBA00022741"/>
    </source>
</evidence>
<evidence type="ECO:0000313" key="7">
    <source>
        <dbReference type="Proteomes" id="UP000683360"/>
    </source>
</evidence>
<comment type="caution">
    <text evidence="6">The sequence shown here is derived from an EMBL/GenBank/DDBJ whole genome shotgun (WGS) entry which is preliminary data.</text>
</comment>
<dbReference type="GO" id="GO:0005524">
    <property type="term" value="F:ATP binding"/>
    <property type="evidence" value="ECO:0007669"/>
    <property type="project" value="UniProtKB-KW"/>
</dbReference>
<evidence type="ECO:0000313" key="6">
    <source>
        <dbReference type="EMBL" id="CAG2254426.1"/>
    </source>
</evidence>
<keyword evidence="3" id="KW-0067">ATP-binding</keyword>
<proteinExistence type="inferred from homology"/>
<name>A0A8S3VCF2_MYTED</name>
<evidence type="ECO:0000256" key="1">
    <source>
        <dbReference type="ARBA" id="ARBA00007381"/>
    </source>
</evidence>
<sequence>MTKDNNHLGKFDLTGIPPAPRGVPKIEVEFDIDANGLLNVSAKDQSSGNSKKITITNDRGRLSKEDIDRMVSDAEKYKEEDEKQTQRITSRNQLENYIFSVKQAIGDSGDKLSTQDKDDLGKACEESLKWLDNNSLAEKEEYDDKMKELEKVCTPVMSNFMVVLKMDNQIAQEDKAHLMDLL</sequence>
<dbReference type="SUPFAM" id="SSF100920">
    <property type="entry name" value="Heat shock protein 70kD (HSP70), peptide-binding domain"/>
    <property type="match status" value="1"/>
</dbReference>
<comment type="catalytic activity">
    <reaction evidence="4">
        <text>ATP + H2O = ADP + phosphate + H(+)</text>
        <dbReference type="Rhea" id="RHEA:13065"/>
        <dbReference type="ChEBI" id="CHEBI:15377"/>
        <dbReference type="ChEBI" id="CHEBI:15378"/>
        <dbReference type="ChEBI" id="CHEBI:30616"/>
        <dbReference type="ChEBI" id="CHEBI:43474"/>
        <dbReference type="ChEBI" id="CHEBI:456216"/>
        <dbReference type="EC" id="3.6.4.10"/>
    </reaction>
</comment>
<dbReference type="Pfam" id="PF00012">
    <property type="entry name" value="HSP70"/>
    <property type="match status" value="1"/>
</dbReference>
<evidence type="ECO:0000256" key="4">
    <source>
        <dbReference type="ARBA" id="ARBA00048056"/>
    </source>
</evidence>
<keyword evidence="2" id="KW-0547">Nucleotide-binding</keyword>
<organism evidence="6 7">
    <name type="scientific">Mytilus edulis</name>
    <name type="common">Blue mussel</name>
    <dbReference type="NCBI Taxonomy" id="6550"/>
    <lineage>
        <taxon>Eukaryota</taxon>
        <taxon>Metazoa</taxon>
        <taxon>Spiralia</taxon>
        <taxon>Lophotrochozoa</taxon>
        <taxon>Mollusca</taxon>
        <taxon>Bivalvia</taxon>
        <taxon>Autobranchia</taxon>
        <taxon>Pteriomorphia</taxon>
        <taxon>Mytilida</taxon>
        <taxon>Mytiloidea</taxon>
        <taxon>Mytilidae</taxon>
        <taxon>Mytilinae</taxon>
        <taxon>Mytilus</taxon>
    </lineage>
</organism>
<feature type="compositionally biased region" description="Basic and acidic residues" evidence="5">
    <location>
        <begin position="1"/>
        <end position="10"/>
    </location>
</feature>